<accession>A0A3N1VLS1</accession>
<reference evidence="6 7" key="1">
    <citation type="submission" date="2018-11" db="EMBL/GenBank/DDBJ databases">
        <title>Genomic Encyclopedia of Type Strains, Phase IV (KMG-IV): sequencing the most valuable type-strain genomes for metagenomic binning, comparative biology and taxonomic classification.</title>
        <authorList>
            <person name="Goeker M."/>
        </authorList>
    </citation>
    <scope>NUCLEOTIDE SEQUENCE [LARGE SCALE GENOMIC DNA]</scope>
    <source>
        <strain evidence="6 7">DSM 22027</strain>
    </source>
</reference>
<dbReference type="Proteomes" id="UP000276223">
    <property type="component" value="Unassembled WGS sequence"/>
</dbReference>
<proteinExistence type="inferred from homology"/>
<dbReference type="AlphaFoldDB" id="A0A3N1VLS1"/>
<feature type="transmembrane region" description="Helical" evidence="5">
    <location>
        <begin position="116"/>
        <end position="134"/>
    </location>
</feature>
<keyword evidence="4 5" id="KW-0472">Membrane</keyword>
<evidence type="ECO:0000256" key="4">
    <source>
        <dbReference type="ARBA" id="ARBA00023136"/>
    </source>
</evidence>
<comment type="subcellular location">
    <subcellularLocation>
        <location evidence="5">Cell membrane</location>
        <topology evidence="5">Multi-pass membrane protein</topology>
    </subcellularLocation>
    <subcellularLocation>
        <location evidence="1">Membrane</location>
        <topology evidence="1">Multi-pass membrane protein</topology>
    </subcellularLocation>
</comment>
<comment type="similarity">
    <text evidence="5">Belongs to the 4-toluene sulfonate uptake permease (TSUP) (TC 2.A.102) family.</text>
</comment>
<keyword evidence="3 5" id="KW-1133">Transmembrane helix</keyword>
<evidence type="ECO:0000256" key="3">
    <source>
        <dbReference type="ARBA" id="ARBA00022989"/>
    </source>
</evidence>
<comment type="caution">
    <text evidence="6">The sequence shown here is derived from an EMBL/GenBank/DDBJ whole genome shotgun (WGS) entry which is preliminary data.</text>
</comment>
<dbReference type="PANTHER" id="PTHR43701">
    <property type="entry name" value="MEMBRANE TRANSPORTER PROTEIN MJ0441-RELATED"/>
    <property type="match status" value="1"/>
</dbReference>
<feature type="transmembrane region" description="Helical" evidence="5">
    <location>
        <begin position="284"/>
        <end position="303"/>
    </location>
</feature>
<feature type="transmembrane region" description="Helical" evidence="5">
    <location>
        <begin position="253"/>
        <end position="272"/>
    </location>
</feature>
<dbReference type="PANTHER" id="PTHR43701:SF12">
    <property type="entry name" value="MEMBRANE TRANSPORTER PROTEIN YTNM-RELATED"/>
    <property type="match status" value="1"/>
</dbReference>
<evidence type="ECO:0000313" key="6">
    <source>
        <dbReference type="EMBL" id="ROR02989.1"/>
    </source>
</evidence>
<evidence type="ECO:0000256" key="5">
    <source>
        <dbReference type="RuleBase" id="RU363041"/>
    </source>
</evidence>
<feature type="transmembrane region" description="Helical" evidence="5">
    <location>
        <begin position="225"/>
        <end position="247"/>
    </location>
</feature>
<keyword evidence="7" id="KW-1185">Reference proteome</keyword>
<organism evidence="6 7">
    <name type="scientific">Desulfosoma caldarium</name>
    <dbReference type="NCBI Taxonomy" id="610254"/>
    <lineage>
        <taxon>Bacteria</taxon>
        <taxon>Pseudomonadati</taxon>
        <taxon>Thermodesulfobacteriota</taxon>
        <taxon>Syntrophobacteria</taxon>
        <taxon>Syntrophobacterales</taxon>
        <taxon>Syntrophobacteraceae</taxon>
        <taxon>Desulfosoma</taxon>
    </lineage>
</organism>
<evidence type="ECO:0000256" key="2">
    <source>
        <dbReference type="ARBA" id="ARBA00022692"/>
    </source>
</evidence>
<feature type="transmembrane region" description="Helical" evidence="5">
    <location>
        <begin position="21"/>
        <end position="52"/>
    </location>
</feature>
<feature type="transmembrane region" description="Helical" evidence="5">
    <location>
        <begin position="185"/>
        <end position="218"/>
    </location>
</feature>
<dbReference type="RefSeq" id="WP_123288793.1">
    <property type="nucleotide sequence ID" value="NZ_RJVA01000009.1"/>
</dbReference>
<protein>
    <recommendedName>
        <fullName evidence="5">Probable membrane transporter protein</fullName>
    </recommendedName>
</protein>
<keyword evidence="5" id="KW-1003">Cell membrane</keyword>
<name>A0A3N1VLS1_9BACT</name>
<keyword evidence="2 5" id="KW-0812">Transmembrane</keyword>
<dbReference type="OrthoDB" id="9779078at2"/>
<dbReference type="EMBL" id="RJVA01000009">
    <property type="protein sequence ID" value="ROR02989.1"/>
    <property type="molecule type" value="Genomic_DNA"/>
</dbReference>
<feature type="transmembrane region" description="Helical" evidence="5">
    <location>
        <begin position="86"/>
        <end position="104"/>
    </location>
</feature>
<evidence type="ECO:0000313" key="7">
    <source>
        <dbReference type="Proteomes" id="UP000276223"/>
    </source>
</evidence>
<sequence length="315" mass="33327">MDLPIHLYLPIAGNSVNILHILGLGGIVGLLSGIFGVGGGFLMTPLLIMIGIPPTVAAASDSNQIVGASTSGTVAHFRLGNVDFKMGLLLLLGGVLGGTLGVHIIKILRRLGNADFLISLTYVLMLGIIGTYMFQESYRSLKKTSREPEKVPASANPGRPSVYARFVASLPLEADFPRSGVRMSVLMPVLLGTLVGILAAIMGVGGGFIMVPVMVYLLRMPMHVVVGTSLFQILFTCVNVTIMQSYINQTVDFVLAFLLLLGSTVGAQVGARISKRLRGDQLKIILAVLVLLVMVKMLLGLLLTPDVLIAEAGGH</sequence>
<gene>
    <name evidence="6" type="ORF">EDC27_0244</name>
</gene>
<dbReference type="GO" id="GO:0005886">
    <property type="term" value="C:plasma membrane"/>
    <property type="evidence" value="ECO:0007669"/>
    <property type="project" value="UniProtKB-SubCell"/>
</dbReference>
<evidence type="ECO:0000256" key="1">
    <source>
        <dbReference type="ARBA" id="ARBA00004141"/>
    </source>
</evidence>
<dbReference type="InterPro" id="IPR002781">
    <property type="entry name" value="TM_pro_TauE-like"/>
</dbReference>
<dbReference type="Pfam" id="PF01925">
    <property type="entry name" value="TauE"/>
    <property type="match status" value="1"/>
</dbReference>
<dbReference type="InterPro" id="IPR051598">
    <property type="entry name" value="TSUP/Inactive_protease-like"/>
</dbReference>